<dbReference type="STRING" id="477.A9309_01520"/>
<dbReference type="Pfam" id="PF14542">
    <property type="entry name" value="Acetyltransf_CG"/>
    <property type="match status" value="1"/>
</dbReference>
<evidence type="ECO:0000259" key="1">
    <source>
        <dbReference type="PROSITE" id="PS51729"/>
    </source>
</evidence>
<dbReference type="PANTHER" id="PTHR31435:SF9">
    <property type="entry name" value="PROTEIN NATD1"/>
    <property type="match status" value="1"/>
</dbReference>
<dbReference type="RefSeq" id="WP_115007000.1">
    <property type="nucleotide sequence ID" value="NZ_UGQU01000002.1"/>
</dbReference>
<dbReference type="InterPro" id="IPR016181">
    <property type="entry name" value="Acyl_CoA_acyltransferase"/>
</dbReference>
<protein>
    <recommendedName>
        <fullName evidence="1">N-acetyltransferase domain-containing protein</fullName>
    </recommendedName>
</protein>
<feature type="domain" description="N-acetyltransferase" evidence="1">
    <location>
        <begin position="5"/>
        <end position="91"/>
    </location>
</feature>
<dbReference type="PANTHER" id="PTHR31435">
    <property type="entry name" value="PROTEIN NATD1"/>
    <property type="match status" value="1"/>
</dbReference>
<evidence type="ECO:0000313" key="2">
    <source>
        <dbReference type="EMBL" id="STZ63053.1"/>
    </source>
</evidence>
<accession>A0A378TTM4</accession>
<organism evidence="2 3">
    <name type="scientific">Moraxella lacunata</name>
    <dbReference type="NCBI Taxonomy" id="477"/>
    <lineage>
        <taxon>Bacteria</taxon>
        <taxon>Pseudomonadati</taxon>
        <taxon>Pseudomonadota</taxon>
        <taxon>Gammaproteobacteria</taxon>
        <taxon>Moraxellales</taxon>
        <taxon>Moraxellaceae</taxon>
        <taxon>Moraxella</taxon>
    </lineage>
</organism>
<dbReference type="SUPFAM" id="SSF55729">
    <property type="entry name" value="Acyl-CoA N-acyltransferases (Nat)"/>
    <property type="match status" value="1"/>
</dbReference>
<dbReference type="CDD" id="cd04301">
    <property type="entry name" value="NAT_SF"/>
    <property type="match status" value="1"/>
</dbReference>
<proteinExistence type="predicted"/>
<dbReference type="PROSITE" id="PS51729">
    <property type="entry name" value="GNAT_YJDJ"/>
    <property type="match status" value="1"/>
</dbReference>
<evidence type="ECO:0000313" key="3">
    <source>
        <dbReference type="Proteomes" id="UP000254437"/>
    </source>
</evidence>
<dbReference type="Proteomes" id="UP000254437">
    <property type="component" value="Unassembled WGS sequence"/>
</dbReference>
<dbReference type="InterPro" id="IPR045057">
    <property type="entry name" value="Gcn5-rel_NAT"/>
</dbReference>
<dbReference type="EMBL" id="UGQU01000002">
    <property type="protein sequence ID" value="STZ63053.1"/>
    <property type="molecule type" value="Genomic_DNA"/>
</dbReference>
<dbReference type="AlphaFoldDB" id="A0A378TTM4"/>
<sequence>MTNITRNPATQRFEVTINGHTGFLSYEVVDDDTLNYNHTIVPKELGGRGLGTALVKHALDYARDNGKKVVPSCSFVASYIDRRDEYQSLLA</sequence>
<dbReference type="Gene3D" id="3.40.630.30">
    <property type="match status" value="1"/>
</dbReference>
<gene>
    <name evidence="2" type="ORF">NCTC10359_01466</name>
</gene>
<name>A0A378TTM4_MORLA</name>
<reference evidence="2 3" key="1">
    <citation type="submission" date="2018-06" db="EMBL/GenBank/DDBJ databases">
        <authorList>
            <consortium name="Pathogen Informatics"/>
            <person name="Doyle S."/>
        </authorList>
    </citation>
    <scope>NUCLEOTIDE SEQUENCE [LARGE SCALE GENOMIC DNA]</scope>
    <source>
        <strain evidence="2 3">NCTC10359</strain>
    </source>
</reference>
<dbReference type="InterPro" id="IPR031165">
    <property type="entry name" value="GNAT_YJDJ"/>
</dbReference>